<evidence type="ECO:0000313" key="1">
    <source>
        <dbReference type="EMBL" id="RDH43856.1"/>
    </source>
</evidence>
<name>A0A4P9VLX3_9GAMM</name>
<dbReference type="AlphaFoldDB" id="A0A4P9VLX3"/>
<dbReference type="RefSeq" id="WP_094787094.1">
    <property type="nucleotide sequence ID" value="NZ_NDXW01000001.1"/>
</dbReference>
<keyword evidence="2" id="KW-1185">Reference proteome</keyword>
<reference evidence="1 2" key="1">
    <citation type="submission" date="2017-04" db="EMBL/GenBank/DDBJ databases">
        <title>Draft genome sequence of Zooshikella ganghwensis VG4 isolated from Red Sea sediments.</title>
        <authorList>
            <person name="Rehman Z."/>
            <person name="Alam I."/>
            <person name="Kamau A."/>
            <person name="Bajic V."/>
            <person name="Leiknes T."/>
        </authorList>
    </citation>
    <scope>NUCLEOTIDE SEQUENCE [LARGE SCALE GENOMIC DNA]</scope>
    <source>
        <strain evidence="1 2">VG4</strain>
    </source>
</reference>
<gene>
    <name evidence="1" type="ORF">B9G39_10595</name>
</gene>
<dbReference type="Proteomes" id="UP000257039">
    <property type="component" value="Unassembled WGS sequence"/>
</dbReference>
<protein>
    <submittedName>
        <fullName evidence="1">Uncharacterized protein</fullName>
    </submittedName>
</protein>
<organism evidence="1 2">
    <name type="scientific">Zooshikella ganghwensis</name>
    <dbReference type="NCBI Taxonomy" id="202772"/>
    <lineage>
        <taxon>Bacteria</taxon>
        <taxon>Pseudomonadati</taxon>
        <taxon>Pseudomonadota</taxon>
        <taxon>Gammaproteobacteria</taxon>
        <taxon>Oceanospirillales</taxon>
        <taxon>Zooshikellaceae</taxon>
        <taxon>Zooshikella</taxon>
    </lineage>
</organism>
<evidence type="ECO:0000313" key="2">
    <source>
        <dbReference type="Proteomes" id="UP000257039"/>
    </source>
</evidence>
<comment type="caution">
    <text evidence="1">The sequence shown here is derived from an EMBL/GenBank/DDBJ whole genome shotgun (WGS) entry which is preliminary data.</text>
</comment>
<dbReference type="EMBL" id="NDXW01000001">
    <property type="protein sequence ID" value="RDH43856.1"/>
    <property type="molecule type" value="Genomic_DNA"/>
</dbReference>
<proteinExistence type="predicted"/>
<accession>A0A4P9VLX3</accession>
<sequence length="212" mass="24005">MSGLTESTQLQACQRYVDVRTQRALQLMQHWQQQTEDNVECDQSTSSQYFFADAFVLLLWQAVIGWVNELNVHYQCHCEAVQLLNPQDITEVSSLPMDIQHLFELASQPDAWLAQLLRAVRPFLVRTSVSSSLSMPLPMGVIGGEGDQHINQVLSNQIPVKQLDVQATSAEAVDVLLSDNINITDRVFQCGNTWLTSLLEEISRVRMLLIEY</sequence>